<dbReference type="PANTHER" id="PTHR43806">
    <property type="entry name" value="PEPTIDASE S8"/>
    <property type="match status" value="1"/>
</dbReference>
<dbReference type="InterPro" id="IPR046450">
    <property type="entry name" value="PA_dom_sf"/>
</dbReference>
<dbReference type="PROSITE" id="PS00136">
    <property type="entry name" value="SUBTILASE_ASP"/>
    <property type="match status" value="1"/>
</dbReference>
<feature type="active site" description="Charge relay system" evidence="8 9">
    <location>
        <position position="568"/>
    </location>
</feature>
<dbReference type="Proteomes" id="UP000005710">
    <property type="component" value="Unassembled WGS sequence"/>
</dbReference>
<dbReference type="PROSITE" id="PS00137">
    <property type="entry name" value="SUBTILASE_HIS"/>
    <property type="match status" value="1"/>
</dbReference>
<evidence type="ECO:0000256" key="10">
    <source>
        <dbReference type="RuleBase" id="RU003355"/>
    </source>
</evidence>
<dbReference type="PANTHER" id="PTHR43806:SF11">
    <property type="entry name" value="CEREVISIN-RELATED"/>
    <property type="match status" value="1"/>
</dbReference>
<evidence type="ECO:0000256" key="11">
    <source>
        <dbReference type="SAM" id="SignalP"/>
    </source>
</evidence>
<keyword evidence="3" id="KW-0964">Secreted</keyword>
<sequence>MERWRRYVPALLAGLLILALAGNVAAGVAADPRHDFTEEGGQPAVGGTGYAIVELVDPPAASYTGGIGKLKATKPAPGKKLDANSRDVQAYVQYLRDRHEQIKAAMRSAAPKARVVREFFLTGNALVVELNGHNPGQLAGIRGVKRVSESWLYRPAMNVSAGLTGAGALWTKLGDGQMDQGRARAGEGIKVGVIDSGIDRTHPFFRCKDYDGDGDVDEQDIPSKVYASGVAGDPSQVLVSDHGTHVAGTIAGCVTTLQQGPVRDTLSGIAPAARLYDYNVFPGFGAGWVAYGGSAFSHDIAAALEDAVRDGMDVVNMSLGGGVQGPHDYLAEAVNAAVDAGVVVVVAAGNSGPGDMTVESPGSAARAITVGATTNAHYIGIPVSAGGRDFGAATGDFSPFGRVTSPYALARDGSARPEEACYPLVNGAEVRGKIALVKRGSCTFTTKVRNAEAAGATGVLIINNVAGDPVAPGSDGTAPAPTIPAAMVSMADGQFLIDLLAADPQATVTIDGTVETEIRTGSGDILAGFSSRGPTPYTYLIKPDVTAPGVNIYSSVFDGQWAMFQGTSMATPHVAGAAALLLQLHPGWSPADVKSALVNTAARVVKDPVKAMYDPGVLARGGGRIDLTRHATPLTLDPVSVSFGYFNGNAPVRGRQDITLHNVSSSTQTCTVTVVRDAADPAVTVSAEQVTLAAGATATLTVSMEGGRSDRLPSGDYDGELVLDCGGKVMRAPWWLRVNREAKP</sequence>
<keyword evidence="7 9" id="KW-0720">Serine protease</keyword>
<dbReference type="HOGENOM" id="CLU_004945_1_0_9"/>
<dbReference type="STRING" id="867903.ThesuDRAFT_02009"/>
<evidence type="ECO:0000313" key="14">
    <source>
        <dbReference type="EMBL" id="EKP94276.1"/>
    </source>
</evidence>
<proteinExistence type="inferred from homology"/>
<feature type="chain" id="PRO_5038431607" evidence="11">
    <location>
        <begin position="27"/>
        <end position="744"/>
    </location>
</feature>
<accession>K6QCK6</accession>
<dbReference type="PROSITE" id="PS51892">
    <property type="entry name" value="SUBTILASE"/>
    <property type="match status" value="1"/>
</dbReference>
<dbReference type="InterPro" id="IPR000209">
    <property type="entry name" value="Peptidase_S8/S53_dom"/>
</dbReference>
<protein>
    <submittedName>
        <fullName evidence="14">Subtilisin-like serine protease</fullName>
    </submittedName>
</protein>
<evidence type="ECO:0000313" key="15">
    <source>
        <dbReference type="Proteomes" id="UP000005710"/>
    </source>
</evidence>
<dbReference type="GO" id="GO:0006508">
    <property type="term" value="P:proteolysis"/>
    <property type="evidence" value="ECO:0007669"/>
    <property type="project" value="UniProtKB-KW"/>
</dbReference>
<feature type="domain" description="Peptidase S8/S53" evidence="12">
    <location>
        <begin position="186"/>
        <end position="603"/>
    </location>
</feature>
<evidence type="ECO:0000256" key="3">
    <source>
        <dbReference type="ARBA" id="ARBA00022525"/>
    </source>
</evidence>
<dbReference type="EMBL" id="AENY02000003">
    <property type="protein sequence ID" value="EKP94276.1"/>
    <property type="molecule type" value="Genomic_DNA"/>
</dbReference>
<evidence type="ECO:0000256" key="7">
    <source>
        <dbReference type="ARBA" id="ARBA00022825"/>
    </source>
</evidence>
<feature type="active site" description="Charge relay system" evidence="8 9">
    <location>
        <position position="242"/>
    </location>
</feature>
<feature type="active site" description="Charge relay system" evidence="8 9">
    <location>
        <position position="195"/>
    </location>
</feature>
<dbReference type="InterPro" id="IPR023828">
    <property type="entry name" value="Peptidase_S8_Ser-AS"/>
</dbReference>
<comment type="similarity">
    <text evidence="1 9 10">Belongs to the peptidase S8 family.</text>
</comment>
<keyword evidence="4 9" id="KW-0645">Protease</keyword>
<keyword evidence="15" id="KW-1185">Reference proteome</keyword>
<gene>
    <name evidence="14" type="ORF">ThesuDRAFT_02009</name>
</gene>
<keyword evidence="5 11" id="KW-0732">Signal</keyword>
<dbReference type="CDD" id="cd04818">
    <property type="entry name" value="PA_subtilisin_1"/>
    <property type="match status" value="1"/>
</dbReference>
<feature type="domain" description="PA" evidence="13">
    <location>
        <begin position="417"/>
        <end position="494"/>
    </location>
</feature>
<dbReference type="Gene3D" id="3.50.30.30">
    <property type="match status" value="1"/>
</dbReference>
<evidence type="ECO:0000256" key="8">
    <source>
        <dbReference type="PIRSR" id="PIRSR615500-1"/>
    </source>
</evidence>
<keyword evidence="6 9" id="KW-0378">Hydrolase</keyword>
<evidence type="ECO:0000256" key="6">
    <source>
        <dbReference type="ARBA" id="ARBA00022801"/>
    </source>
</evidence>
<dbReference type="SUPFAM" id="SSF52025">
    <property type="entry name" value="PA domain"/>
    <property type="match status" value="1"/>
</dbReference>
<keyword evidence="2" id="KW-0134">Cell wall</keyword>
<dbReference type="eggNOG" id="COG1404">
    <property type="taxonomic scope" value="Bacteria"/>
</dbReference>
<dbReference type="SUPFAM" id="SSF52743">
    <property type="entry name" value="Subtilisin-like"/>
    <property type="match status" value="1"/>
</dbReference>
<dbReference type="PRINTS" id="PR00723">
    <property type="entry name" value="SUBTILISIN"/>
</dbReference>
<evidence type="ECO:0000256" key="4">
    <source>
        <dbReference type="ARBA" id="ARBA00022670"/>
    </source>
</evidence>
<dbReference type="InterPro" id="IPR003137">
    <property type="entry name" value="PA_domain"/>
</dbReference>
<dbReference type="InterPro" id="IPR015500">
    <property type="entry name" value="Peptidase_S8_subtilisin-rel"/>
</dbReference>
<feature type="signal peptide" evidence="11">
    <location>
        <begin position="1"/>
        <end position="26"/>
    </location>
</feature>
<evidence type="ECO:0000256" key="1">
    <source>
        <dbReference type="ARBA" id="ARBA00011073"/>
    </source>
</evidence>
<evidence type="ECO:0000259" key="12">
    <source>
        <dbReference type="Pfam" id="PF00082"/>
    </source>
</evidence>
<dbReference type="PROSITE" id="PS00138">
    <property type="entry name" value="SUBTILASE_SER"/>
    <property type="match status" value="1"/>
</dbReference>
<name>K6QCK6_9FIRM</name>
<reference evidence="14" key="2">
    <citation type="submission" date="2012-10" db="EMBL/GenBank/DDBJ databases">
        <title>Improved high-quality draft of Thermaerobacter subterraneus C21, DSM 13965.</title>
        <authorList>
            <consortium name="DOE Joint Genome Institute"/>
            <person name="Eisen J."/>
            <person name="Huntemann M."/>
            <person name="Wei C.-L."/>
            <person name="Han J."/>
            <person name="Detter J.C."/>
            <person name="Han C."/>
            <person name="Tapia R."/>
            <person name="Chen A."/>
            <person name="Kyrpides N."/>
            <person name="Mavromatis K."/>
            <person name="Markowitz V."/>
            <person name="Szeto E."/>
            <person name="Ivanova N."/>
            <person name="Mikhailova N."/>
            <person name="Ovchinnikova G."/>
            <person name="Pagani I."/>
            <person name="Pati A."/>
            <person name="Goodwin L."/>
            <person name="Nordberg H.P."/>
            <person name="Cantor M.N."/>
            <person name="Hua S.X."/>
            <person name="Woyke T."/>
            <person name="Eisen J."/>
            <person name="Klenk H.-P."/>
        </authorList>
    </citation>
    <scope>NUCLEOTIDE SEQUENCE [LARGE SCALE GENOMIC DNA]</scope>
    <source>
        <strain evidence="14">DSM 13965</strain>
    </source>
</reference>
<evidence type="ECO:0000256" key="2">
    <source>
        <dbReference type="ARBA" id="ARBA00022512"/>
    </source>
</evidence>
<evidence type="ECO:0000256" key="5">
    <source>
        <dbReference type="ARBA" id="ARBA00022729"/>
    </source>
</evidence>
<dbReference type="Gene3D" id="3.40.50.200">
    <property type="entry name" value="Peptidase S8/S53 domain"/>
    <property type="match status" value="1"/>
</dbReference>
<dbReference type="InterPro" id="IPR023827">
    <property type="entry name" value="Peptidase_S8_Asp-AS"/>
</dbReference>
<organism evidence="14 15">
    <name type="scientific">Thermaerobacter subterraneus DSM 13965</name>
    <dbReference type="NCBI Taxonomy" id="867903"/>
    <lineage>
        <taxon>Bacteria</taxon>
        <taxon>Bacillati</taxon>
        <taxon>Bacillota</taxon>
        <taxon>Clostridia</taxon>
        <taxon>Eubacteriales</taxon>
        <taxon>Clostridiales Family XVII. Incertae Sedis</taxon>
        <taxon>Thermaerobacter</taxon>
    </lineage>
</organism>
<dbReference type="GO" id="GO:0004252">
    <property type="term" value="F:serine-type endopeptidase activity"/>
    <property type="evidence" value="ECO:0007669"/>
    <property type="project" value="UniProtKB-UniRule"/>
</dbReference>
<dbReference type="Pfam" id="PF00082">
    <property type="entry name" value="Peptidase_S8"/>
    <property type="match status" value="1"/>
</dbReference>
<dbReference type="Pfam" id="PF02225">
    <property type="entry name" value="PA"/>
    <property type="match status" value="1"/>
</dbReference>
<dbReference type="AlphaFoldDB" id="K6QCK6"/>
<reference evidence="14" key="1">
    <citation type="submission" date="2010-10" db="EMBL/GenBank/DDBJ databases">
        <authorList>
            <consortium name="US DOE Joint Genome Institute (JGI-PGF)"/>
            <person name="Lucas S."/>
            <person name="Copeland A."/>
            <person name="Lapidus A."/>
            <person name="Bruce D."/>
            <person name="Goodwin L."/>
            <person name="Pitluck S."/>
            <person name="Kyrpides N."/>
            <person name="Mavromatis K."/>
            <person name="Detter J.C."/>
            <person name="Han C."/>
            <person name="Land M."/>
            <person name="Hauser L."/>
            <person name="Markowitz V."/>
            <person name="Cheng J.-F."/>
            <person name="Hugenholtz P."/>
            <person name="Woyke T."/>
            <person name="Wu D."/>
            <person name="Pukall R."/>
            <person name="Wahrenburg C."/>
            <person name="Brambilla E."/>
            <person name="Klenk H.-P."/>
            <person name="Eisen J.A."/>
        </authorList>
    </citation>
    <scope>NUCLEOTIDE SEQUENCE [LARGE SCALE GENOMIC DNA]</scope>
    <source>
        <strain evidence="14">DSM 13965</strain>
    </source>
</reference>
<dbReference type="RefSeq" id="WP_006904289.1">
    <property type="nucleotide sequence ID" value="NZ_JH976535.1"/>
</dbReference>
<dbReference type="InterPro" id="IPR022398">
    <property type="entry name" value="Peptidase_S8_His-AS"/>
</dbReference>
<evidence type="ECO:0000259" key="13">
    <source>
        <dbReference type="Pfam" id="PF02225"/>
    </source>
</evidence>
<evidence type="ECO:0000256" key="9">
    <source>
        <dbReference type="PROSITE-ProRule" id="PRU01240"/>
    </source>
</evidence>
<dbReference type="InterPro" id="IPR036852">
    <property type="entry name" value="Peptidase_S8/S53_dom_sf"/>
</dbReference>
<dbReference type="InterPro" id="IPR050131">
    <property type="entry name" value="Peptidase_S8_subtilisin-like"/>
</dbReference>
<comment type="caution">
    <text evidence="14">The sequence shown here is derived from an EMBL/GenBank/DDBJ whole genome shotgun (WGS) entry which is preliminary data.</text>
</comment>